<name>A0A6N8FEY5_9BACI</name>
<gene>
    <name evidence="5" type="ORF">GMD78_04960</name>
</gene>
<evidence type="ECO:0000313" key="6">
    <source>
        <dbReference type="Proteomes" id="UP000469125"/>
    </source>
</evidence>
<reference evidence="5 6" key="1">
    <citation type="submission" date="2019-11" db="EMBL/GenBank/DDBJ databases">
        <authorList>
            <person name="Li X."/>
        </authorList>
    </citation>
    <scope>NUCLEOTIDE SEQUENCE [LARGE SCALE GENOMIC DNA]</scope>
    <source>
        <strain evidence="5 6">L9</strain>
    </source>
</reference>
<keyword evidence="2" id="KW-0472">Membrane</keyword>
<sequence length="309" mass="34779">MRKILFLIVLSISIFVVACSNDSGESEAISDMEVIHEEEKSSFSNSVGNDSSSDKADEAEEAQDEEATSTDGLDGQVDRKIIYTANLTIEVKDYQQTLDQIQTQVSDRGGYIVESNSHGGQGDEMTSGYITVRIPQDLFHEFVRLVEEGSNKVLESSTSGQDVTEEYVDLESRLKSKRVVEERLLSFMEQAEKTEDLLTISNDLATVQEDIEEIMGRMKYLENKSDLATVTIHIQENNVTLSSMDEDNLDTWDRTKQQFLKSINMLLSFFSSLVVLLIGNLPVLLLLAVIGLVLYWIIRKKMKNNHSDL</sequence>
<evidence type="ECO:0000313" key="5">
    <source>
        <dbReference type="EMBL" id="MUK87751.1"/>
    </source>
</evidence>
<dbReference type="PROSITE" id="PS51257">
    <property type="entry name" value="PROKAR_LIPOPROTEIN"/>
    <property type="match status" value="1"/>
</dbReference>
<keyword evidence="3" id="KW-0732">Signal</keyword>
<keyword evidence="6" id="KW-1185">Reference proteome</keyword>
<dbReference type="Proteomes" id="UP000469125">
    <property type="component" value="Unassembled WGS sequence"/>
</dbReference>
<keyword evidence="2" id="KW-1133">Transmembrane helix</keyword>
<evidence type="ECO:0000259" key="4">
    <source>
        <dbReference type="Pfam" id="PF14257"/>
    </source>
</evidence>
<feature type="transmembrane region" description="Helical" evidence="2">
    <location>
        <begin position="265"/>
        <end position="298"/>
    </location>
</feature>
<feature type="region of interest" description="Disordered" evidence="1">
    <location>
        <begin position="37"/>
        <end position="73"/>
    </location>
</feature>
<dbReference type="Pfam" id="PF14257">
    <property type="entry name" value="DUF4349"/>
    <property type="match status" value="1"/>
</dbReference>
<evidence type="ECO:0000256" key="2">
    <source>
        <dbReference type="SAM" id="Phobius"/>
    </source>
</evidence>
<evidence type="ECO:0000256" key="1">
    <source>
        <dbReference type="SAM" id="MobiDB-lite"/>
    </source>
</evidence>
<evidence type="ECO:0000256" key="3">
    <source>
        <dbReference type="SAM" id="SignalP"/>
    </source>
</evidence>
<feature type="compositionally biased region" description="Low complexity" evidence="1">
    <location>
        <begin position="42"/>
        <end position="51"/>
    </location>
</feature>
<feature type="compositionally biased region" description="Acidic residues" evidence="1">
    <location>
        <begin position="57"/>
        <end position="68"/>
    </location>
</feature>
<protein>
    <submittedName>
        <fullName evidence="5">DUF4349 domain-containing protein</fullName>
    </submittedName>
</protein>
<keyword evidence="2" id="KW-0812">Transmembrane</keyword>
<comment type="caution">
    <text evidence="5">The sequence shown here is derived from an EMBL/GenBank/DDBJ whole genome shotgun (WGS) entry which is preliminary data.</text>
</comment>
<dbReference type="RefSeq" id="WP_155667646.1">
    <property type="nucleotide sequence ID" value="NZ_WOCA01000003.1"/>
</dbReference>
<accession>A0A6N8FEY5</accession>
<proteinExistence type="predicted"/>
<dbReference type="InterPro" id="IPR025645">
    <property type="entry name" value="DUF4349"/>
</dbReference>
<organism evidence="5 6">
    <name type="scientific">Ornithinibacillus caprae</name>
    <dbReference type="NCBI Taxonomy" id="2678566"/>
    <lineage>
        <taxon>Bacteria</taxon>
        <taxon>Bacillati</taxon>
        <taxon>Bacillota</taxon>
        <taxon>Bacilli</taxon>
        <taxon>Bacillales</taxon>
        <taxon>Bacillaceae</taxon>
        <taxon>Ornithinibacillus</taxon>
    </lineage>
</organism>
<dbReference type="AlphaFoldDB" id="A0A6N8FEY5"/>
<feature type="chain" id="PRO_5039100921" evidence="3">
    <location>
        <begin position="19"/>
        <end position="309"/>
    </location>
</feature>
<feature type="domain" description="DUF4349" evidence="4">
    <location>
        <begin position="79"/>
        <end position="294"/>
    </location>
</feature>
<feature type="signal peptide" evidence="3">
    <location>
        <begin position="1"/>
        <end position="18"/>
    </location>
</feature>
<dbReference type="EMBL" id="WOCA01000003">
    <property type="protein sequence ID" value="MUK87751.1"/>
    <property type="molecule type" value="Genomic_DNA"/>
</dbReference>